<evidence type="ECO:0000256" key="1">
    <source>
        <dbReference type="ARBA" id="ARBA00004370"/>
    </source>
</evidence>
<dbReference type="OrthoDB" id="9792218at2"/>
<organism evidence="7 8">
    <name type="scientific">Methyloceanibacter caenitepidi</name>
    <dbReference type="NCBI Taxonomy" id="1384459"/>
    <lineage>
        <taxon>Bacteria</taxon>
        <taxon>Pseudomonadati</taxon>
        <taxon>Pseudomonadota</taxon>
        <taxon>Alphaproteobacteria</taxon>
        <taxon>Hyphomicrobiales</taxon>
        <taxon>Hyphomicrobiaceae</taxon>
        <taxon>Methyloceanibacter</taxon>
    </lineage>
</organism>
<dbReference type="PANTHER" id="PTHR30566:SF25">
    <property type="entry name" value="INNER MEMBRANE PROTEIN"/>
    <property type="match status" value="1"/>
</dbReference>
<dbReference type="AlphaFoldDB" id="A0A0A8K462"/>
<dbReference type="GO" id="GO:0008381">
    <property type="term" value="F:mechanosensitive monoatomic ion channel activity"/>
    <property type="evidence" value="ECO:0007669"/>
    <property type="project" value="UniProtKB-ARBA"/>
</dbReference>
<dbReference type="STRING" id="1384459.GL4_2258"/>
<evidence type="ECO:0000313" key="7">
    <source>
        <dbReference type="EMBL" id="BAQ17700.1"/>
    </source>
</evidence>
<comment type="subcellular location">
    <subcellularLocation>
        <location evidence="1">Membrane</location>
    </subcellularLocation>
</comment>
<evidence type="ECO:0000256" key="4">
    <source>
        <dbReference type="ARBA" id="ARBA00023136"/>
    </source>
</evidence>
<dbReference type="KEGG" id="mcg:GL4_2258"/>
<gene>
    <name evidence="7" type="ORF">GL4_2258</name>
</gene>
<dbReference type="Pfam" id="PF00924">
    <property type="entry name" value="MS_channel_2nd"/>
    <property type="match status" value="1"/>
</dbReference>
<evidence type="ECO:0000256" key="5">
    <source>
        <dbReference type="SAM" id="Phobius"/>
    </source>
</evidence>
<proteinExistence type="predicted"/>
<feature type="domain" description="Mechanosensitive ion channel MscS" evidence="6">
    <location>
        <begin position="192"/>
        <end position="258"/>
    </location>
</feature>
<evidence type="ECO:0000313" key="8">
    <source>
        <dbReference type="Proteomes" id="UP000031643"/>
    </source>
</evidence>
<accession>A0A0A8K462</accession>
<dbReference type="EMBL" id="AP014648">
    <property type="protein sequence ID" value="BAQ17700.1"/>
    <property type="molecule type" value="Genomic_DNA"/>
</dbReference>
<keyword evidence="3 5" id="KW-1133">Transmembrane helix</keyword>
<name>A0A0A8K462_9HYPH</name>
<dbReference type="Gene3D" id="1.10.287.1260">
    <property type="match status" value="1"/>
</dbReference>
<feature type="transmembrane region" description="Helical" evidence="5">
    <location>
        <begin position="95"/>
        <end position="113"/>
    </location>
</feature>
<evidence type="ECO:0000259" key="6">
    <source>
        <dbReference type="Pfam" id="PF00924"/>
    </source>
</evidence>
<keyword evidence="8" id="KW-1185">Reference proteome</keyword>
<feature type="transmembrane region" description="Helical" evidence="5">
    <location>
        <begin position="67"/>
        <end position="83"/>
    </location>
</feature>
<dbReference type="Gene3D" id="2.30.30.60">
    <property type="match status" value="1"/>
</dbReference>
<reference evidence="7 8" key="1">
    <citation type="submission" date="2014-09" db="EMBL/GenBank/DDBJ databases">
        <title>Genome sequencing of Methyloceanibacter caenitepidi Gela4.</title>
        <authorList>
            <person name="Takeuchi M."/>
            <person name="Susumu S."/>
            <person name="Kamagata Y."/>
            <person name="Oshima K."/>
            <person name="Hattori M."/>
            <person name="Iwasaki W."/>
        </authorList>
    </citation>
    <scope>NUCLEOTIDE SEQUENCE [LARGE SCALE GENOMIC DNA]</scope>
    <source>
        <strain evidence="7 8">Gela4</strain>
    </source>
</reference>
<evidence type="ECO:0000256" key="3">
    <source>
        <dbReference type="ARBA" id="ARBA00022989"/>
    </source>
</evidence>
<dbReference type="SUPFAM" id="SSF50182">
    <property type="entry name" value="Sm-like ribonucleoproteins"/>
    <property type="match status" value="1"/>
</dbReference>
<dbReference type="HOGENOM" id="CLU_021080_0_0_5"/>
<dbReference type="InterPro" id="IPR006685">
    <property type="entry name" value="MscS_channel_2nd"/>
</dbReference>
<keyword evidence="4 5" id="KW-0472">Membrane</keyword>
<feature type="transmembrane region" description="Helical" evidence="5">
    <location>
        <begin position="170"/>
        <end position="193"/>
    </location>
</feature>
<keyword evidence="2 5" id="KW-0812">Transmembrane</keyword>
<dbReference type="InterPro" id="IPR010920">
    <property type="entry name" value="LSM_dom_sf"/>
</dbReference>
<feature type="transmembrane region" description="Helical" evidence="5">
    <location>
        <begin position="22"/>
        <end position="46"/>
    </location>
</feature>
<evidence type="ECO:0000256" key="2">
    <source>
        <dbReference type="ARBA" id="ARBA00022692"/>
    </source>
</evidence>
<dbReference type="GO" id="GO:0016020">
    <property type="term" value="C:membrane"/>
    <property type="evidence" value="ECO:0007669"/>
    <property type="project" value="UniProtKB-SubCell"/>
</dbReference>
<protein>
    <recommendedName>
        <fullName evidence="6">Mechanosensitive ion channel MscS domain-containing protein</fullName>
    </recommendedName>
</protein>
<dbReference type="PANTHER" id="PTHR30566">
    <property type="entry name" value="YNAI-RELATED MECHANOSENSITIVE ION CHANNEL"/>
    <property type="match status" value="1"/>
</dbReference>
<dbReference type="InterPro" id="IPR023408">
    <property type="entry name" value="MscS_beta-dom_sf"/>
</dbReference>
<dbReference type="Proteomes" id="UP000031643">
    <property type="component" value="Chromosome"/>
</dbReference>
<feature type="transmembrane region" description="Helical" evidence="5">
    <location>
        <begin position="143"/>
        <end position="164"/>
    </location>
</feature>
<dbReference type="RefSeq" id="WP_052464398.1">
    <property type="nucleotide sequence ID" value="NZ_AP014648.1"/>
</dbReference>
<sequence>MNDDLAIGTYARLRSITGNEDLSILLLLAGAVVIAVALHAVAMMVLRRFIKRDSIASSILKRIGGPTRLAMVLLALVLALPVAEFNAEFAEVTRQLLKVGVVVLLGWSAAIAINATARRVARRHDIGVEDNLTARRIHTQINILRRTSLVGVFLLTLGTSLMIFPAVRSFGVSLFASAGVAGLVLGFAARPILTNLIAGMQIALTQPIRIDDVLIVEGEWGWVEEITTTYVVIRIWDQRRLIVPLSHFIEKPFENWTRESAAILGVVLWHLDYRAPIAEMRKKLEELLYANKLWDGKVANLQVVDSGVATITVRALMSARNSPTAWDLRCEIREQMLEWLRAEYPEALPRVRALIDESRPGAGRGAALEDVLSS</sequence>